<comment type="caution">
    <text evidence="9">The sequence shown here is derived from an EMBL/GenBank/DDBJ whole genome shotgun (WGS) entry which is preliminary data.</text>
</comment>
<name>A0A2U2AME8_9GAMM</name>
<accession>A0A2U2AME8</accession>
<evidence type="ECO:0000256" key="5">
    <source>
        <dbReference type="ARBA" id="ARBA00022839"/>
    </source>
</evidence>
<dbReference type="Gene3D" id="3.90.1640.30">
    <property type="match status" value="1"/>
</dbReference>
<feature type="domain" description="DDH" evidence="6">
    <location>
        <begin position="69"/>
        <end position="226"/>
    </location>
</feature>
<dbReference type="Pfam" id="PF01368">
    <property type="entry name" value="DHH"/>
    <property type="match status" value="1"/>
</dbReference>
<evidence type="ECO:0000256" key="3">
    <source>
        <dbReference type="ARBA" id="ARBA00022722"/>
    </source>
</evidence>
<sequence length="575" mass="63998">MKIIRRTPQHSHIAPQHSSFLQEILKKRAIDDPAELDLSLRGLHSFESLSNIEEATAIVVDAILEQKEILIVGDYDVDGATSIALAVRILREFGCHHVRYTVPHRILDGYGLSTPLVRKILRNPPDLLITVDNGISNIDGVALAREAGIDVIVTDHHLPPETLPNANAIVNPNLVGDQFPSKALAGVGVIFYLLSSVRARLQKIGYFGENPAPKMGKYLDIVALGTVADLVPLDANNRKIAQQGLLRMRQGITIPGIAALIEVSSRNQARLSTSDIGFGIAPLLNAAGRLDNMQVGIELLLTESPEEARAIAQELFSMNEERKRIEQEMRETADFILNEISLDDQTLPLSICLYDQSWHQGITGIVASRIKEQYYRPTFIFAYDNEGLVKGSGRSIRGIHLRDLMSNVARDNPGLIVTFGGHAMAAGLSLMEENIPHFQKAMEEEIERFLAQNGEDQEALLSQKIYSDGPLPPTAFNLQFADEIKLAFPWGQQFPEPIFDDRFEVLDYRILKGTHLKFTLRAPGNGESFEAMAFFQAHQLVDHVGEIHCAFKLDINEWRGNRNLQLIIDYFTPVA</sequence>
<evidence type="ECO:0000259" key="6">
    <source>
        <dbReference type="Pfam" id="PF01368"/>
    </source>
</evidence>
<dbReference type="GO" id="GO:0006310">
    <property type="term" value="P:DNA recombination"/>
    <property type="evidence" value="ECO:0007669"/>
    <property type="project" value="InterPro"/>
</dbReference>
<keyword evidence="10" id="KW-1185">Reference proteome</keyword>
<keyword evidence="4" id="KW-0378">Hydrolase</keyword>
<keyword evidence="5 9" id="KW-0269">Exonuclease</keyword>
<dbReference type="InterPro" id="IPR041122">
    <property type="entry name" value="RecJ_OB"/>
</dbReference>
<keyword evidence="3" id="KW-0540">Nuclease</keyword>
<feature type="domain" description="RecJ OB" evidence="8">
    <location>
        <begin position="468"/>
        <end position="569"/>
    </location>
</feature>
<dbReference type="PANTHER" id="PTHR30255">
    <property type="entry name" value="SINGLE-STRANDED-DNA-SPECIFIC EXONUCLEASE RECJ"/>
    <property type="match status" value="1"/>
</dbReference>
<dbReference type="AlphaFoldDB" id="A0A2U2AME8"/>
<dbReference type="RefSeq" id="WP_109235577.1">
    <property type="nucleotide sequence ID" value="NZ_BMXZ01000001.1"/>
</dbReference>
<evidence type="ECO:0000256" key="1">
    <source>
        <dbReference type="ARBA" id="ARBA00005915"/>
    </source>
</evidence>
<protein>
    <recommendedName>
        <fullName evidence="2">Single-stranded-DNA-specific exonuclease RecJ</fullName>
    </recommendedName>
</protein>
<evidence type="ECO:0000256" key="4">
    <source>
        <dbReference type="ARBA" id="ARBA00022801"/>
    </source>
</evidence>
<dbReference type="Pfam" id="PF02272">
    <property type="entry name" value="DHHA1"/>
    <property type="match status" value="1"/>
</dbReference>
<evidence type="ECO:0000313" key="10">
    <source>
        <dbReference type="Proteomes" id="UP000244948"/>
    </source>
</evidence>
<dbReference type="InterPro" id="IPR038763">
    <property type="entry name" value="DHH_sf"/>
</dbReference>
<dbReference type="InterPro" id="IPR004610">
    <property type="entry name" value="RecJ"/>
</dbReference>
<dbReference type="InterPro" id="IPR003156">
    <property type="entry name" value="DHHA1_dom"/>
</dbReference>
<evidence type="ECO:0000313" key="9">
    <source>
        <dbReference type="EMBL" id="PWD84391.1"/>
    </source>
</evidence>
<dbReference type="EMBL" id="QEWR01000002">
    <property type="protein sequence ID" value="PWD84391.1"/>
    <property type="molecule type" value="Genomic_DNA"/>
</dbReference>
<dbReference type="SUPFAM" id="SSF64182">
    <property type="entry name" value="DHH phosphoesterases"/>
    <property type="match status" value="1"/>
</dbReference>
<dbReference type="Pfam" id="PF17768">
    <property type="entry name" value="RecJ_OB"/>
    <property type="match status" value="1"/>
</dbReference>
<gene>
    <name evidence="9" type="primary">recJ</name>
    <name evidence="9" type="ORF">DC082_02280</name>
</gene>
<reference evidence="9 10" key="1">
    <citation type="journal article" date="2018" name="Genome Announc.">
        <title>Ignatzschineria cameli sp. nov., isolated from necrotic foot tissue of dromedaries (Camelus dromedarius) and associated maggots (Wohlfahrtia species) in Dubai.</title>
        <authorList>
            <person name="Tsang C.C."/>
            <person name="Tang J.Y."/>
            <person name="Fong J.Y."/>
            <person name="Kinne J."/>
            <person name="Lee H.H."/>
            <person name="Joseph M."/>
            <person name="Jose S."/>
            <person name="Schuster R.K."/>
            <person name="Tang Y."/>
            <person name="Sivakumar S."/>
            <person name="Chen J.H."/>
            <person name="Teng J.L."/>
            <person name="Lau S.K."/>
            <person name="Wernery U."/>
            <person name="Woo P.C."/>
        </authorList>
    </citation>
    <scope>NUCLEOTIDE SEQUENCE [LARGE SCALE GENOMIC DNA]</scope>
    <source>
        <strain evidence="9 10">KCTC 22643</strain>
    </source>
</reference>
<proteinExistence type="inferred from homology"/>
<feature type="domain" description="DHHA1" evidence="7">
    <location>
        <begin position="354"/>
        <end position="447"/>
    </location>
</feature>
<dbReference type="GO" id="GO:0003676">
    <property type="term" value="F:nucleic acid binding"/>
    <property type="evidence" value="ECO:0007669"/>
    <property type="project" value="InterPro"/>
</dbReference>
<dbReference type="NCBIfam" id="TIGR00644">
    <property type="entry name" value="recJ"/>
    <property type="match status" value="1"/>
</dbReference>
<dbReference type="GO" id="GO:0006281">
    <property type="term" value="P:DNA repair"/>
    <property type="evidence" value="ECO:0007669"/>
    <property type="project" value="InterPro"/>
</dbReference>
<dbReference type="Gene3D" id="3.10.310.30">
    <property type="match status" value="1"/>
</dbReference>
<organism evidence="9 10">
    <name type="scientific">Ignatzschineria indica</name>
    <dbReference type="NCBI Taxonomy" id="472583"/>
    <lineage>
        <taxon>Bacteria</taxon>
        <taxon>Pseudomonadati</taxon>
        <taxon>Pseudomonadota</taxon>
        <taxon>Gammaproteobacteria</taxon>
        <taxon>Cardiobacteriales</taxon>
        <taxon>Ignatzschineriaceae</taxon>
        <taxon>Ignatzschineria</taxon>
    </lineage>
</organism>
<dbReference type="PANTHER" id="PTHR30255:SF2">
    <property type="entry name" value="SINGLE-STRANDED-DNA-SPECIFIC EXONUCLEASE RECJ"/>
    <property type="match status" value="1"/>
</dbReference>
<evidence type="ECO:0000259" key="8">
    <source>
        <dbReference type="Pfam" id="PF17768"/>
    </source>
</evidence>
<comment type="similarity">
    <text evidence="1">Belongs to the RecJ family.</text>
</comment>
<dbReference type="FunFam" id="3.90.1640.30:FF:000001">
    <property type="entry name" value="Single-stranded-DNA-specific exonuclease RecJ"/>
    <property type="match status" value="1"/>
</dbReference>
<dbReference type="InterPro" id="IPR001667">
    <property type="entry name" value="DDH_dom"/>
</dbReference>
<dbReference type="InterPro" id="IPR051673">
    <property type="entry name" value="SSDNA_exonuclease_RecJ"/>
</dbReference>
<dbReference type="GO" id="GO:0008409">
    <property type="term" value="F:5'-3' exonuclease activity"/>
    <property type="evidence" value="ECO:0007669"/>
    <property type="project" value="InterPro"/>
</dbReference>
<evidence type="ECO:0000256" key="2">
    <source>
        <dbReference type="ARBA" id="ARBA00019841"/>
    </source>
</evidence>
<dbReference type="Proteomes" id="UP000244948">
    <property type="component" value="Unassembled WGS sequence"/>
</dbReference>
<evidence type="ECO:0000259" key="7">
    <source>
        <dbReference type="Pfam" id="PF02272"/>
    </source>
</evidence>